<gene>
    <name evidence="7" type="primary">Akap9_0</name>
    <name evidence="7" type="ORF">THRLUD_R06627</name>
</gene>
<organism evidence="7 8">
    <name type="scientific">Thryothorus ludovicianus</name>
    <name type="common">Carolina wren</name>
    <name type="synonym">Sylvia ludoviciana</name>
    <dbReference type="NCBI Taxonomy" id="74200"/>
    <lineage>
        <taxon>Eukaryota</taxon>
        <taxon>Metazoa</taxon>
        <taxon>Chordata</taxon>
        <taxon>Craniata</taxon>
        <taxon>Vertebrata</taxon>
        <taxon>Euteleostomi</taxon>
        <taxon>Archelosauria</taxon>
        <taxon>Archosauria</taxon>
        <taxon>Dinosauria</taxon>
        <taxon>Saurischia</taxon>
        <taxon>Theropoda</taxon>
        <taxon>Coelurosauria</taxon>
        <taxon>Aves</taxon>
        <taxon>Neognathae</taxon>
        <taxon>Neoaves</taxon>
        <taxon>Telluraves</taxon>
        <taxon>Australaves</taxon>
        <taxon>Passeriformes</taxon>
        <taxon>Certhiidae</taxon>
        <taxon>Troglodytinae</taxon>
        <taxon>Thryothorus</taxon>
    </lineage>
</organism>
<sequence length="2163" mass="250406">QLAQFRQRKAQTDGQNGSKKQKKKKKTANIKDEESIQDGIETDRSRGDEISTCSSRRGAAATADFAIIRTLHSGEIIKHTQAYTIEPESEISTTVEDYSSEVNGCSFVTRTAIPADFIGEEEFGVEDIHSEHGMQHSHTQLEVMENQLAGKQQEIEELSREIEEMRAAYGTEGLQQLQEFEAAIKKRDDIITQLTTNLQQARKEKDETMREFLELTEQSQKLQIQFQHLQASEALRNSSHSCTAADLLQAKQQILSHQQQLEEQECLLKNYQKKNEEFEEQITHLQEKIMTYEMEKEKKEGEDLSKLQEKEALVEELEAKLGEEEKNSFQLKEKLSDVSKLTEELKEEISLRNQQISNMKAELTTYKQKERQCSDEIKQLMGTVEELQKRCYKDSQSEADIVQRMELETQRRLAQLQAELDEMHGQQIVQMKQELMKQHAAEIERRLLQQKVELEQTSSLCFNENVNKDQMHLMNIKINELNVKLQDADKEREKIKQELSQQMEVIATEKSLQQTRIEDLLQELNFSREQVQRAKQTIVDMENRLNEAEKYQFVIEDLKTQLTSASEVRKDLELKHEAEITNYKIKLEMLEREKDAVLDRMAESQEAELERLRTNLLFSHEEELSRLKEDLEKEHMVNMESLKQNLNMHHKQQLDEVQNEMSQKIEAMQYEKDNLITKQNQLILEITNLKDLQQSIVNSKSEEMTLQIHELEKEIEVLRQEEKEKGTLEQEIQELQLKTELMQEQMRETEDTLQKKCSELETQNNVLKGENETLEEKLKNMLVCSEENTLCNSSVSSKTEILDLQKRIEKLITENEQLKNQNSILQEDTERQKSAFTLTEKKLEASYKELQKECASLLKAKTELEEKKKKQETEYKSKLKALNEKICHLQSNRPILFKTKPSGFEGSKEIKVSREDIFEAGEVVEKDVTELMEKLQVTQREKVELSLRLSDLSEQLKSKDSEICHLNEKVKSLKDEKEQILVKCKELEVTISHVQRTNSSSHDSKKKCSKGKSPKTATSASESRTKSPGSRSKADEGINSRDNLSSGKDCSHEVTKRKKVQQMLKAEQQSAVEHLHGMPDRLTEDTSLTATTQSENNLQQQVEALKSEQTDLQLQMEAQRICLSLVYSAHVDQVCESLKAEKESALCSLKEELVHNHIQEMTDLKRIHQLELQTLKSQQADDEGKSTERLIEKLNEAVTEECSRLAQVLCGSQNENSTAAVEAGDREQEIFCKPAVKEKLSVELPVHRGQAQVPGSLSNLTVQEQMDALLHKIMEEYSRLKALQTQLMAECKQVKEPRLSSSEGRKEGEPIHMEIGKENLWTPSQNLMDPTIQEYCSKEIGNLKKQLEEQHAQELEHLRSYFQQQLKESQERYTTELVHLQDKLHIAGVSSDHTSISTDSKRKLKEVFRKVKCTENLHQKKTDKELELGGEMEMQNDLDVVQLLQKQYQERLEEEVAKVIVSMSVAFAKQTELSGIARQKEEAPTQIVHPERIHFGIKKQHNEEEVDSLLRKATGKGSKSEEGLKSLCKELSEQSGEINSLGEQLHSNSCPDCILGQTTHKSVISEEHFSHSKSLTAEETPVIAPFQPSGTDAESCSQLLLYEERLEDMRQELVRQYQEHQQATELLRQGHMQQMERQKENQDQLLAELESLKVQLAERVSMENDGLVAERERMLLEELESLKQRSVPGKERLFCELQNNSTQTENENENQNDAREQIFEHEDGGRKPDETPSALLSKERHVFQKANEKLMKILLEVVKTTVAMEETIGQHVLGLLDRSGKVQASKQAGWDTEAEESIKPCIRVGYEKESCSLYHDSSMGDDDINMWSGGAGEGLLSQHLAESGMEIDPENEELILNISSRLQAAVEKLLEAINETSNQLEHAKITQTELMRESFKKQQEATEFIRYQEELQERLNEETRAREQLALELSKAEGLIDGYADEKAFLEKQLQEKIDLLRRYWRDTFVVLDFFLFSNTAESFTVIMKHLIILVYNGYLEMRIVQRQAEKEYDDLQKQVKVLEIDLEEQVNRFIELEQEKNAELMDLRQQNQALEKQLEKTRKFLDEQAIDREHERDVFQQEIQKLEQQLKIPQRSQPVNEHQTREVEQLTNHLKEKTDKCSELLLSKEQLQRDIQERNEEIEKLECRIRELEQALIISADHLQKV</sequence>
<reference evidence="7 8" key="1">
    <citation type="submission" date="2019-09" db="EMBL/GenBank/DDBJ databases">
        <title>Bird 10,000 Genomes (B10K) Project - Family phase.</title>
        <authorList>
            <person name="Zhang G."/>
        </authorList>
    </citation>
    <scope>NUCLEOTIDE SEQUENCE [LARGE SCALE GENOMIC DNA]</scope>
    <source>
        <strain evidence="7">B10K-DU-001-68</strain>
        <tissue evidence="7">Muscle</tissue>
    </source>
</reference>
<feature type="coiled-coil region" evidence="5">
    <location>
        <begin position="1995"/>
        <end position="2159"/>
    </location>
</feature>
<accession>A0A7K7YU26</accession>
<dbReference type="InterPro" id="IPR028745">
    <property type="entry name" value="AKAP9/Pericentrin"/>
</dbReference>
<dbReference type="GO" id="GO:0097060">
    <property type="term" value="C:synaptic membrane"/>
    <property type="evidence" value="ECO:0007669"/>
    <property type="project" value="TreeGrafter"/>
</dbReference>
<feature type="non-terminal residue" evidence="7">
    <location>
        <position position="2163"/>
    </location>
</feature>
<dbReference type="PANTHER" id="PTHR44981">
    <property type="entry name" value="PERICENTRIN-LIKE PROTEIN, ISOFORM F"/>
    <property type="match status" value="1"/>
</dbReference>
<feature type="compositionally biased region" description="Basic residues" evidence="6">
    <location>
        <begin position="19"/>
        <end position="28"/>
    </location>
</feature>
<proteinExistence type="predicted"/>
<name>A0A7K7YU26_THRLU</name>
<feature type="compositionally biased region" description="Basic residues" evidence="6">
    <location>
        <begin position="1004"/>
        <end position="1013"/>
    </location>
</feature>
<evidence type="ECO:0000256" key="3">
    <source>
        <dbReference type="ARBA" id="ARBA00023054"/>
    </source>
</evidence>
<feature type="coiled-coil region" evidence="5">
    <location>
        <begin position="471"/>
        <end position="622"/>
    </location>
</feature>
<keyword evidence="8" id="KW-1185">Reference proteome</keyword>
<feature type="coiled-coil region" evidence="5">
    <location>
        <begin position="801"/>
        <end position="885"/>
    </location>
</feature>
<feature type="compositionally biased region" description="Polar residues" evidence="6">
    <location>
        <begin position="1016"/>
        <end position="1030"/>
    </location>
</feature>
<dbReference type="GO" id="GO:0034237">
    <property type="term" value="F:protein kinase A regulatory subunit binding"/>
    <property type="evidence" value="ECO:0007669"/>
    <property type="project" value="TreeGrafter"/>
</dbReference>
<feature type="region of interest" description="Disordered" evidence="6">
    <location>
        <begin position="994"/>
        <end position="1078"/>
    </location>
</feature>
<comment type="subcellular location">
    <subcellularLocation>
        <location evidence="1">Cytoplasm</location>
        <location evidence="1">Cytoskeleton</location>
        <location evidence="1">Microtubule organizing center</location>
        <location evidence="1">Centrosome</location>
    </subcellularLocation>
</comment>
<evidence type="ECO:0000256" key="6">
    <source>
        <dbReference type="SAM" id="MobiDB-lite"/>
    </source>
</evidence>
<dbReference type="GO" id="GO:0005801">
    <property type="term" value="C:cis-Golgi network"/>
    <property type="evidence" value="ECO:0007669"/>
    <property type="project" value="TreeGrafter"/>
</dbReference>
<evidence type="ECO:0000313" key="7">
    <source>
        <dbReference type="EMBL" id="NXA81274.1"/>
    </source>
</evidence>
<dbReference type="EMBL" id="VZTB01013386">
    <property type="protein sequence ID" value="NXA81274.1"/>
    <property type="molecule type" value="Genomic_DNA"/>
</dbReference>
<protein>
    <submittedName>
        <fullName evidence="7">AKAP9 protein</fullName>
    </submittedName>
</protein>
<dbReference type="GO" id="GO:0051661">
    <property type="term" value="P:maintenance of centrosome location"/>
    <property type="evidence" value="ECO:0007669"/>
    <property type="project" value="TreeGrafter"/>
</dbReference>
<feature type="coiled-coil region" evidence="5">
    <location>
        <begin position="1344"/>
        <end position="1383"/>
    </location>
</feature>
<evidence type="ECO:0000256" key="1">
    <source>
        <dbReference type="ARBA" id="ARBA00004300"/>
    </source>
</evidence>
<keyword evidence="4" id="KW-0206">Cytoskeleton</keyword>
<comment type="caution">
    <text evidence="7">The sequence shown here is derived from an EMBL/GenBank/DDBJ whole genome shotgun (WGS) entry which is preliminary data.</text>
</comment>
<keyword evidence="3 5" id="KW-0175">Coiled coil</keyword>
<feature type="non-terminal residue" evidence="7">
    <location>
        <position position="1"/>
    </location>
</feature>
<dbReference type="GO" id="GO:0015459">
    <property type="term" value="F:potassium channel regulator activity"/>
    <property type="evidence" value="ECO:0007669"/>
    <property type="project" value="TreeGrafter"/>
</dbReference>
<dbReference type="GO" id="GO:1903358">
    <property type="term" value="P:regulation of Golgi organization"/>
    <property type="evidence" value="ECO:0007669"/>
    <property type="project" value="TreeGrafter"/>
</dbReference>
<feature type="region of interest" description="Disordered" evidence="6">
    <location>
        <begin position="1"/>
        <end position="51"/>
    </location>
</feature>
<evidence type="ECO:0000256" key="4">
    <source>
        <dbReference type="ARBA" id="ARBA00023212"/>
    </source>
</evidence>
<dbReference type="GO" id="GO:0005795">
    <property type="term" value="C:Golgi stack"/>
    <property type="evidence" value="ECO:0007669"/>
    <property type="project" value="TreeGrafter"/>
</dbReference>
<dbReference type="GO" id="GO:0007165">
    <property type="term" value="P:signal transduction"/>
    <property type="evidence" value="ECO:0007669"/>
    <property type="project" value="InterPro"/>
</dbReference>
<feature type="coiled-coil region" evidence="5">
    <location>
        <begin position="928"/>
        <end position="990"/>
    </location>
</feature>
<evidence type="ECO:0000313" key="8">
    <source>
        <dbReference type="Proteomes" id="UP000558509"/>
    </source>
</evidence>
<feature type="coiled-coil region" evidence="5">
    <location>
        <begin position="1859"/>
        <end position="1949"/>
    </location>
</feature>
<dbReference type="GO" id="GO:0060090">
    <property type="term" value="F:molecular adaptor activity"/>
    <property type="evidence" value="ECO:0007669"/>
    <property type="project" value="InterPro"/>
</dbReference>
<evidence type="ECO:0000256" key="5">
    <source>
        <dbReference type="SAM" id="Coils"/>
    </source>
</evidence>
<evidence type="ECO:0000256" key="2">
    <source>
        <dbReference type="ARBA" id="ARBA00022490"/>
    </source>
</evidence>
<dbReference type="GO" id="GO:0060307">
    <property type="term" value="P:regulation of ventricular cardiac muscle cell membrane repolarization"/>
    <property type="evidence" value="ECO:0007669"/>
    <property type="project" value="TreeGrafter"/>
</dbReference>
<dbReference type="GO" id="GO:0005813">
    <property type="term" value="C:centrosome"/>
    <property type="evidence" value="ECO:0007669"/>
    <property type="project" value="UniProtKB-SubCell"/>
</dbReference>
<dbReference type="Proteomes" id="UP000558509">
    <property type="component" value="Unassembled WGS sequence"/>
</dbReference>
<keyword evidence="2" id="KW-0963">Cytoplasm</keyword>
<feature type="coiled-coil region" evidence="5">
    <location>
        <begin position="141"/>
        <end position="426"/>
    </location>
</feature>
<dbReference type="PANTHER" id="PTHR44981:SF1">
    <property type="entry name" value="A-KINASE ANCHOR PROTEIN 9"/>
    <property type="match status" value="1"/>
</dbReference>
<feature type="coiled-coil region" evidence="5">
    <location>
        <begin position="1088"/>
        <end position="1115"/>
    </location>
</feature>
<feature type="coiled-coil region" evidence="5">
    <location>
        <begin position="1599"/>
        <end position="1659"/>
    </location>
</feature>
<feature type="coiled-coil region" evidence="5">
    <location>
        <begin position="701"/>
        <end position="777"/>
    </location>
</feature>